<accession>A0A3L6PCN7</accession>
<dbReference type="Proteomes" id="UP000275267">
    <property type="component" value="Unassembled WGS sequence"/>
</dbReference>
<keyword evidence="3" id="KW-1185">Reference proteome</keyword>
<proteinExistence type="predicted"/>
<dbReference type="OrthoDB" id="696112at2759"/>
<feature type="compositionally biased region" description="Low complexity" evidence="1">
    <location>
        <begin position="156"/>
        <end position="169"/>
    </location>
</feature>
<protein>
    <submittedName>
        <fullName evidence="2">Uncharacterized protein</fullName>
    </submittedName>
</protein>
<name>A0A3L6PCN7_PANMI</name>
<reference evidence="3" key="1">
    <citation type="journal article" date="2019" name="Nat. Commun.">
        <title>The genome of broomcorn millet.</title>
        <authorList>
            <person name="Zou C."/>
            <person name="Miki D."/>
            <person name="Li D."/>
            <person name="Tang Q."/>
            <person name="Xiao L."/>
            <person name="Rajput S."/>
            <person name="Deng P."/>
            <person name="Jia W."/>
            <person name="Huang R."/>
            <person name="Zhang M."/>
            <person name="Sun Y."/>
            <person name="Hu J."/>
            <person name="Fu X."/>
            <person name="Schnable P.S."/>
            <person name="Li F."/>
            <person name="Zhang H."/>
            <person name="Feng B."/>
            <person name="Zhu X."/>
            <person name="Liu R."/>
            <person name="Schnable J.C."/>
            <person name="Zhu J.-K."/>
            <person name="Zhang H."/>
        </authorList>
    </citation>
    <scope>NUCLEOTIDE SEQUENCE [LARGE SCALE GENOMIC DNA]</scope>
</reference>
<organism evidence="2 3">
    <name type="scientific">Panicum miliaceum</name>
    <name type="common">Proso millet</name>
    <name type="synonym">Broomcorn millet</name>
    <dbReference type="NCBI Taxonomy" id="4540"/>
    <lineage>
        <taxon>Eukaryota</taxon>
        <taxon>Viridiplantae</taxon>
        <taxon>Streptophyta</taxon>
        <taxon>Embryophyta</taxon>
        <taxon>Tracheophyta</taxon>
        <taxon>Spermatophyta</taxon>
        <taxon>Magnoliopsida</taxon>
        <taxon>Liliopsida</taxon>
        <taxon>Poales</taxon>
        <taxon>Poaceae</taxon>
        <taxon>PACMAD clade</taxon>
        <taxon>Panicoideae</taxon>
        <taxon>Panicodae</taxon>
        <taxon>Paniceae</taxon>
        <taxon>Panicinae</taxon>
        <taxon>Panicum</taxon>
        <taxon>Panicum sect. Panicum</taxon>
    </lineage>
</organism>
<comment type="caution">
    <text evidence="2">The sequence shown here is derived from an EMBL/GenBank/DDBJ whole genome shotgun (WGS) entry which is preliminary data.</text>
</comment>
<gene>
    <name evidence="2" type="ORF">C2845_PM10G11410</name>
</gene>
<feature type="region of interest" description="Disordered" evidence="1">
    <location>
        <begin position="149"/>
        <end position="210"/>
    </location>
</feature>
<dbReference type="AlphaFoldDB" id="A0A3L6PCN7"/>
<evidence type="ECO:0000256" key="1">
    <source>
        <dbReference type="SAM" id="MobiDB-lite"/>
    </source>
</evidence>
<evidence type="ECO:0000313" key="3">
    <source>
        <dbReference type="Proteomes" id="UP000275267"/>
    </source>
</evidence>
<sequence length="242" mass="27826">MWVVPVEKIDVPFVEEVVMFTRIRAPLIGVRSWKEVSDHVKENIAESVMDLWDLENNEDLKKKILHIAQECYKGWRSSLSATYRAYDSYNVRIKYDLGEEESQSVTRKNLFSRRRIRIQQEPKPPSHVAMVTCRIQIETKCFRNKYFRRDSRGSKNENPTPQTNNNTTEVEATRSTEDNSAATPVVQSQETANQTAPATSNNTTKVEARITEDSRNIAAIPEARTQETADQLALFQELYNPG</sequence>
<evidence type="ECO:0000313" key="2">
    <source>
        <dbReference type="EMBL" id="RLM55313.1"/>
    </source>
</evidence>
<feature type="compositionally biased region" description="Polar residues" evidence="1">
    <location>
        <begin position="178"/>
        <end position="205"/>
    </location>
</feature>
<dbReference type="EMBL" id="PQIB02000018">
    <property type="protein sequence ID" value="RLM55313.1"/>
    <property type="molecule type" value="Genomic_DNA"/>
</dbReference>